<reference evidence="5" key="1">
    <citation type="submission" date="2016-10" db="EMBL/GenBank/DDBJ databases">
        <authorList>
            <person name="Varghese N."/>
            <person name="Submissions S."/>
        </authorList>
    </citation>
    <scope>NUCLEOTIDE SEQUENCE [LARGE SCALE GENOMIC DNA]</scope>
    <source>
        <strain evidence="5">DSM 43163</strain>
    </source>
</reference>
<proteinExistence type="predicted"/>
<dbReference type="OrthoDB" id="4554997at2"/>
<organism evidence="4 5">
    <name type="scientific">Thermomonospora echinospora</name>
    <dbReference type="NCBI Taxonomy" id="1992"/>
    <lineage>
        <taxon>Bacteria</taxon>
        <taxon>Bacillati</taxon>
        <taxon>Actinomycetota</taxon>
        <taxon>Actinomycetes</taxon>
        <taxon>Streptosporangiales</taxon>
        <taxon>Thermomonosporaceae</taxon>
        <taxon>Thermomonospora</taxon>
    </lineage>
</organism>
<evidence type="ECO:0000259" key="3">
    <source>
        <dbReference type="Pfam" id="PF11611"/>
    </source>
</evidence>
<dbReference type="Proteomes" id="UP000236723">
    <property type="component" value="Unassembled WGS sequence"/>
</dbReference>
<evidence type="ECO:0000256" key="1">
    <source>
        <dbReference type="SAM" id="MobiDB-lite"/>
    </source>
</evidence>
<keyword evidence="2" id="KW-0732">Signal</keyword>
<protein>
    <recommendedName>
        <fullName evidence="3">DUF4352 domain-containing protein</fullName>
    </recommendedName>
</protein>
<feature type="signal peptide" evidence="2">
    <location>
        <begin position="1"/>
        <end position="21"/>
    </location>
</feature>
<dbReference type="RefSeq" id="WP_103935809.1">
    <property type="nucleotide sequence ID" value="NZ_FNVO01000001.1"/>
</dbReference>
<keyword evidence="5" id="KW-1185">Reference proteome</keyword>
<dbReference type="AlphaFoldDB" id="A0A1H5STY8"/>
<accession>A0A1H5STY8</accession>
<dbReference type="EMBL" id="FNVO01000001">
    <property type="protein sequence ID" value="SEF53950.1"/>
    <property type="molecule type" value="Genomic_DNA"/>
</dbReference>
<feature type="chain" id="PRO_5038794664" description="DUF4352 domain-containing protein" evidence="2">
    <location>
        <begin position="22"/>
        <end position="186"/>
    </location>
</feature>
<gene>
    <name evidence="4" type="ORF">SAMN04489712_101361</name>
</gene>
<evidence type="ECO:0000313" key="5">
    <source>
        <dbReference type="Proteomes" id="UP000236723"/>
    </source>
</evidence>
<dbReference type="InterPro" id="IPR029051">
    <property type="entry name" value="DUF4352"/>
</dbReference>
<evidence type="ECO:0000313" key="4">
    <source>
        <dbReference type="EMBL" id="SEF53950.1"/>
    </source>
</evidence>
<name>A0A1H5STY8_9ACTN</name>
<sequence>MRRTLAAGALGLLALLPAACSDQDGPPSYDLGPRPVRESETPLPYRQTRLGEMRYTVLAIRTGLKEVVGSHGSWTPKGQYVRVRLLIENHGRDRHEFVPSAQMLVTADGRAHKPNHDAMSISRAVSGTQIVAREERRELDLWFDIPKTAPVRALRVNGDVSSSALGDQLKGVPAGTPDTVDIPLKP</sequence>
<evidence type="ECO:0000256" key="2">
    <source>
        <dbReference type="SAM" id="SignalP"/>
    </source>
</evidence>
<feature type="domain" description="DUF4352" evidence="3">
    <location>
        <begin position="48"/>
        <end position="160"/>
    </location>
</feature>
<feature type="region of interest" description="Disordered" evidence="1">
    <location>
        <begin position="165"/>
        <end position="186"/>
    </location>
</feature>
<dbReference type="Pfam" id="PF11611">
    <property type="entry name" value="DUF4352"/>
    <property type="match status" value="1"/>
</dbReference>